<gene>
    <name evidence="4" type="ORF">CYMTET_32537</name>
</gene>
<dbReference type="Pfam" id="PF12937">
    <property type="entry name" value="F-box-like"/>
    <property type="match status" value="1"/>
</dbReference>
<keyword evidence="5" id="KW-1185">Reference proteome</keyword>
<dbReference type="PANTHER" id="PTHR46236:SF35">
    <property type="entry name" value="MATH DOMAIN-CONTAINING PROTEIN"/>
    <property type="match status" value="1"/>
</dbReference>
<dbReference type="InterPro" id="IPR050804">
    <property type="entry name" value="MCC"/>
</dbReference>
<dbReference type="Pfam" id="PF22486">
    <property type="entry name" value="MATH_2"/>
    <property type="match status" value="1"/>
</dbReference>
<evidence type="ECO:0000313" key="4">
    <source>
        <dbReference type="EMBL" id="KAK3258414.1"/>
    </source>
</evidence>
<organism evidence="4 5">
    <name type="scientific">Cymbomonas tetramitiformis</name>
    <dbReference type="NCBI Taxonomy" id="36881"/>
    <lineage>
        <taxon>Eukaryota</taxon>
        <taxon>Viridiplantae</taxon>
        <taxon>Chlorophyta</taxon>
        <taxon>Pyramimonadophyceae</taxon>
        <taxon>Pyramimonadales</taxon>
        <taxon>Pyramimonadaceae</taxon>
        <taxon>Cymbomonas</taxon>
    </lineage>
</organism>
<feature type="domain" description="MATH" evidence="2">
    <location>
        <begin position="135"/>
        <end position="277"/>
    </location>
</feature>
<dbReference type="SMART" id="SM00061">
    <property type="entry name" value="MATH"/>
    <property type="match status" value="1"/>
</dbReference>
<dbReference type="Proteomes" id="UP001190700">
    <property type="component" value="Unassembled WGS sequence"/>
</dbReference>
<dbReference type="CDD" id="cd09917">
    <property type="entry name" value="F-box_SF"/>
    <property type="match status" value="1"/>
</dbReference>
<keyword evidence="1" id="KW-0175">Coiled coil</keyword>
<reference evidence="4 5" key="1">
    <citation type="journal article" date="2015" name="Genome Biol. Evol.">
        <title>Comparative Genomics of a Bacterivorous Green Alga Reveals Evolutionary Causalities and Consequences of Phago-Mixotrophic Mode of Nutrition.</title>
        <authorList>
            <person name="Burns J.A."/>
            <person name="Paasch A."/>
            <person name="Narechania A."/>
            <person name="Kim E."/>
        </authorList>
    </citation>
    <scope>NUCLEOTIDE SEQUENCE [LARGE SCALE GENOMIC DNA]</scope>
    <source>
        <strain evidence="4 5">PLY_AMNH</strain>
    </source>
</reference>
<feature type="domain" description="F-box" evidence="3">
    <location>
        <begin position="24"/>
        <end position="57"/>
    </location>
</feature>
<dbReference type="CDD" id="cd00121">
    <property type="entry name" value="MATH"/>
    <property type="match status" value="1"/>
</dbReference>
<protein>
    <recommendedName>
        <fullName evidence="6">MATH domain-containing protein</fullName>
    </recommendedName>
</protein>
<dbReference type="Gene3D" id="2.60.210.10">
    <property type="entry name" value="Apoptosis, Tumor Necrosis Factor Receptor Associated Protein 2, Chain A"/>
    <property type="match status" value="1"/>
</dbReference>
<sequence>MRTRRRAKVELNEAKRAALKNEESSLLFQLPTEILVLTLSHLSARELAAANTICKRFCLPCEGGGALSPTEAAARGQVLAHLEVWEERGSNPVPKLVGCAKAGVTWARALWWYVQLRPEPVCPTWTPACENSGRVGAYQWKIDGFSSLASFKSLSIALFPKHLQRTCFFTYSAPFMVGGLPWRLMVFPQGNHTDHLSIYLDVPDSEQLPVGWTRFASFQLSVINQCDASKSIRKDTRHHFNTRENDWGFTQVVSLSELCDKEGGFIVDDNLILEVEIDCRSPGAGASTSS</sequence>
<dbReference type="EMBL" id="LGRX02019541">
    <property type="protein sequence ID" value="KAK3258414.1"/>
    <property type="molecule type" value="Genomic_DNA"/>
</dbReference>
<accession>A0AAE0FEV2</accession>
<dbReference type="PROSITE" id="PS50181">
    <property type="entry name" value="FBOX"/>
    <property type="match status" value="1"/>
</dbReference>
<evidence type="ECO:0000256" key="1">
    <source>
        <dbReference type="ARBA" id="ARBA00023054"/>
    </source>
</evidence>
<evidence type="ECO:0000259" key="3">
    <source>
        <dbReference type="PROSITE" id="PS50181"/>
    </source>
</evidence>
<evidence type="ECO:0008006" key="6">
    <source>
        <dbReference type="Google" id="ProtNLM"/>
    </source>
</evidence>
<dbReference type="PANTHER" id="PTHR46236">
    <property type="entry name" value="TRAF-LIKE SUPERFAMILY PROTEIN"/>
    <property type="match status" value="1"/>
</dbReference>
<evidence type="ECO:0000313" key="5">
    <source>
        <dbReference type="Proteomes" id="UP001190700"/>
    </source>
</evidence>
<proteinExistence type="predicted"/>
<dbReference type="InterPro" id="IPR008974">
    <property type="entry name" value="TRAF-like"/>
</dbReference>
<dbReference type="InterPro" id="IPR036047">
    <property type="entry name" value="F-box-like_dom_sf"/>
</dbReference>
<dbReference type="InterPro" id="IPR001810">
    <property type="entry name" value="F-box_dom"/>
</dbReference>
<dbReference type="SUPFAM" id="SSF49599">
    <property type="entry name" value="TRAF domain-like"/>
    <property type="match status" value="1"/>
</dbReference>
<dbReference type="PROSITE" id="PS50144">
    <property type="entry name" value="MATH"/>
    <property type="match status" value="1"/>
</dbReference>
<evidence type="ECO:0000259" key="2">
    <source>
        <dbReference type="PROSITE" id="PS50144"/>
    </source>
</evidence>
<dbReference type="SUPFAM" id="SSF81383">
    <property type="entry name" value="F-box domain"/>
    <property type="match status" value="1"/>
</dbReference>
<comment type="caution">
    <text evidence="4">The sequence shown here is derived from an EMBL/GenBank/DDBJ whole genome shotgun (WGS) entry which is preliminary data.</text>
</comment>
<name>A0AAE0FEV2_9CHLO</name>
<dbReference type="InterPro" id="IPR002083">
    <property type="entry name" value="MATH/TRAF_dom"/>
</dbReference>
<dbReference type="AlphaFoldDB" id="A0AAE0FEV2"/>